<reference evidence="3" key="1">
    <citation type="submission" date="2021-01" db="EMBL/GenBank/DDBJ databases">
        <authorList>
            <person name="Corre E."/>
            <person name="Pelletier E."/>
            <person name="Niang G."/>
            <person name="Scheremetjew M."/>
            <person name="Finn R."/>
            <person name="Kale V."/>
            <person name="Holt S."/>
            <person name="Cochrane G."/>
            <person name="Meng A."/>
            <person name="Brown T."/>
            <person name="Cohen L."/>
        </authorList>
    </citation>
    <scope>NUCLEOTIDE SEQUENCE</scope>
    <source>
        <strain evidence="3">CCMP2877</strain>
    </source>
</reference>
<dbReference type="PANTHER" id="PTHR24320:SF152">
    <property type="entry name" value="SHORT-CHAIN DEHYDROGENASE_REDUCTASE FAMILY PROTEIN"/>
    <property type="match status" value="1"/>
</dbReference>
<evidence type="ECO:0000256" key="1">
    <source>
        <dbReference type="ARBA" id="ARBA00006484"/>
    </source>
</evidence>
<dbReference type="InterPro" id="IPR036291">
    <property type="entry name" value="NAD(P)-bd_dom_sf"/>
</dbReference>
<protein>
    <recommendedName>
        <fullName evidence="4">Protochlorophyllide reductase</fullName>
    </recommendedName>
</protein>
<evidence type="ECO:0000256" key="2">
    <source>
        <dbReference type="ARBA" id="ARBA00023002"/>
    </source>
</evidence>
<dbReference type="InterPro" id="IPR002347">
    <property type="entry name" value="SDR_fam"/>
</dbReference>
<dbReference type="PANTHER" id="PTHR24320">
    <property type="entry name" value="RETINOL DEHYDROGENASE"/>
    <property type="match status" value="1"/>
</dbReference>
<evidence type="ECO:0000313" key="3">
    <source>
        <dbReference type="EMBL" id="CAD9250658.1"/>
    </source>
</evidence>
<keyword evidence="2" id="KW-0560">Oxidoreductase</keyword>
<name>A0A7S1TXS8_9STRA</name>
<evidence type="ECO:0008006" key="4">
    <source>
        <dbReference type="Google" id="ProtNLM"/>
    </source>
</evidence>
<proteinExistence type="inferred from homology"/>
<comment type="similarity">
    <text evidence="1">Belongs to the short-chain dehydrogenases/reductases (SDR) family.</text>
</comment>
<dbReference type="PRINTS" id="PR00081">
    <property type="entry name" value="GDHRDH"/>
</dbReference>
<gene>
    <name evidence="3" type="ORF">PPAR1163_LOCUS9019</name>
</gene>
<dbReference type="EMBL" id="HBGJ01014163">
    <property type="protein sequence ID" value="CAD9250658.1"/>
    <property type="molecule type" value="Transcribed_RNA"/>
</dbReference>
<dbReference type="Pfam" id="PF00106">
    <property type="entry name" value="adh_short"/>
    <property type="match status" value="1"/>
</dbReference>
<dbReference type="Gene3D" id="3.40.50.720">
    <property type="entry name" value="NAD(P)-binding Rossmann-like Domain"/>
    <property type="match status" value="1"/>
</dbReference>
<accession>A0A7S1TXS8</accession>
<organism evidence="3">
    <name type="scientific">Phaeomonas parva</name>
    <dbReference type="NCBI Taxonomy" id="124430"/>
    <lineage>
        <taxon>Eukaryota</taxon>
        <taxon>Sar</taxon>
        <taxon>Stramenopiles</taxon>
        <taxon>Ochrophyta</taxon>
        <taxon>Pinguiophyceae</taxon>
        <taxon>Pinguiochrysidales</taxon>
        <taxon>Pinguiochrysidaceae</taxon>
        <taxon>Phaeomonas</taxon>
    </lineage>
</organism>
<dbReference type="GO" id="GO:0016491">
    <property type="term" value="F:oxidoreductase activity"/>
    <property type="evidence" value="ECO:0007669"/>
    <property type="project" value="UniProtKB-KW"/>
</dbReference>
<dbReference type="AlphaFoldDB" id="A0A7S1TXS8"/>
<dbReference type="SUPFAM" id="SSF51735">
    <property type="entry name" value="NAD(P)-binding Rossmann-fold domains"/>
    <property type="match status" value="1"/>
</dbReference>
<sequence>MGTGASTYDKESFGFKDEIADAVTASFPGLDGKVVAVTGCSTGLGLEVAKTAALKNARMILMLNRRSQRSTAAEDAVREVVNSSGSPSEVRTVECDLQSLSSTRSAAASVSDIVQPLGGLDVLANNAGIMAMPDRRTADGYEVQMQTNQLSHVLLTKLLFPQLEAAAASRGEARVAFHSSGARQGPSSNLRPEFFRKSEAGSLGGDHQRWYLEMMFGSGGPWQRYHQTKLANASFAMALHDKLQERGSKVKAVSADPGLATTELQARSVDSGLMPASFANFLFKNVKGQTPRDGAMDFAQACFGGDTESGDFFMPENGSTGAPKKTISGGVPVVRGQESLVVSQANKDTAWNESLAAVGIDSFFS</sequence>